<dbReference type="InterPro" id="IPR045518">
    <property type="entry name" value="2EXR"/>
</dbReference>
<evidence type="ECO:0000313" key="4">
    <source>
        <dbReference type="Proteomes" id="UP000696280"/>
    </source>
</evidence>
<evidence type="ECO:0000259" key="2">
    <source>
        <dbReference type="Pfam" id="PF20150"/>
    </source>
</evidence>
<proteinExistence type="predicted"/>
<dbReference type="AlphaFoldDB" id="A0A9N9PHM8"/>
<dbReference type="PANTHER" id="PTHR35910:SF6">
    <property type="entry name" value="2EXR DOMAIN-CONTAINING PROTEIN"/>
    <property type="match status" value="1"/>
</dbReference>
<dbReference type="PANTHER" id="PTHR35910">
    <property type="entry name" value="2EXR DOMAIN-CONTAINING PROTEIN"/>
    <property type="match status" value="1"/>
</dbReference>
<organism evidence="3 4">
    <name type="scientific">Hymenoscyphus fraxineus</name>
    <dbReference type="NCBI Taxonomy" id="746836"/>
    <lineage>
        <taxon>Eukaryota</taxon>
        <taxon>Fungi</taxon>
        <taxon>Dikarya</taxon>
        <taxon>Ascomycota</taxon>
        <taxon>Pezizomycotina</taxon>
        <taxon>Leotiomycetes</taxon>
        <taxon>Helotiales</taxon>
        <taxon>Helotiaceae</taxon>
        <taxon>Hymenoscyphus</taxon>
    </lineage>
</organism>
<feature type="domain" description="2EXR" evidence="2">
    <location>
        <begin position="340"/>
        <end position="433"/>
    </location>
</feature>
<keyword evidence="4" id="KW-1185">Reference proteome</keyword>
<accession>A0A9N9PHM8</accession>
<reference evidence="3" key="1">
    <citation type="submission" date="2021-07" db="EMBL/GenBank/DDBJ databases">
        <authorList>
            <person name="Durling M."/>
        </authorList>
    </citation>
    <scope>NUCLEOTIDE SEQUENCE</scope>
</reference>
<dbReference type="Pfam" id="PF20150">
    <property type="entry name" value="2EXR"/>
    <property type="match status" value="2"/>
</dbReference>
<gene>
    <name evidence="3" type="ORF">HYFRA_00003473</name>
</gene>
<comment type="caution">
    <text evidence="3">The sequence shown here is derived from an EMBL/GenBank/DDBJ whole genome shotgun (WGS) entry which is preliminary data.</text>
</comment>
<dbReference type="OrthoDB" id="3473305at2759"/>
<name>A0A9N9PHM8_9HELO</name>
<sequence length="556" mass="64835">MDNKEQIANSPKGGERSADEIGDKIANDTLDPVNHGWSILTASDIIEPLKAPRFHFFARLDHKIRHKIWLLAHEASSRNLVVRLQNSPDGVIYRHLFPNREPWEIYTSQIPTLLSVCKEARDILLPKYSTPFDNDNVRVCSFKGSVPGGNFPFCWETDLLLVNLEEYWSPGSLHRVFTEIFGHYYTNAGNSLLSSSSVVKQRLRRVGGNFVMWNSVLGGQNLSLSNAAFFDDFENLKEVVFAPFWQRLLQMKFQNPAQYGGFERESLRGPWGQDFQRRFRRGMLKWLPDQLEILNQNRRDERRSHLGMYDSTDYYFYDKIPPYLPPTVSNDRKSQYFKSFTLFPELPAELRAEIWRLSFPQGRYIDIRPTTVLDDYGYLASLTGSWHAVASECVPVAFFVNQEARFELLRYYQPIKSNDNYPTIFANLKLDVLCFYHPCRDTLPDFLNTVSVRTREAITEIQGLRMTKPGRVYNIDFAHRLPNLRVIRIDHDQDSSLPSLAFDRNQPRTIGWEEEASRELLEDEERQLEEWGFDPSGKHPLIRFGRRLESDRRSIN</sequence>
<feature type="region of interest" description="Disordered" evidence="1">
    <location>
        <begin position="1"/>
        <end position="20"/>
    </location>
</feature>
<dbReference type="EMBL" id="CAJVRL010000049">
    <property type="protein sequence ID" value="CAG8953269.1"/>
    <property type="molecule type" value="Genomic_DNA"/>
</dbReference>
<evidence type="ECO:0000313" key="3">
    <source>
        <dbReference type="EMBL" id="CAG8953269.1"/>
    </source>
</evidence>
<evidence type="ECO:0000256" key="1">
    <source>
        <dbReference type="SAM" id="MobiDB-lite"/>
    </source>
</evidence>
<protein>
    <recommendedName>
        <fullName evidence="2">2EXR domain-containing protein</fullName>
    </recommendedName>
</protein>
<dbReference type="Proteomes" id="UP000696280">
    <property type="component" value="Unassembled WGS sequence"/>
</dbReference>
<feature type="domain" description="2EXR" evidence="2">
    <location>
        <begin position="54"/>
        <end position="160"/>
    </location>
</feature>